<dbReference type="GO" id="GO:0008270">
    <property type="term" value="F:zinc ion binding"/>
    <property type="evidence" value="ECO:0007669"/>
    <property type="project" value="UniProtKB-KW"/>
</dbReference>
<evidence type="ECO:0000313" key="7">
    <source>
        <dbReference type="EMBL" id="KAG2577614.1"/>
    </source>
</evidence>
<reference evidence="7" key="1">
    <citation type="submission" date="2020-05" db="EMBL/GenBank/DDBJ databases">
        <title>WGS assembly of Panicum virgatum.</title>
        <authorList>
            <person name="Lovell J.T."/>
            <person name="Jenkins J."/>
            <person name="Shu S."/>
            <person name="Juenger T.E."/>
            <person name="Schmutz J."/>
        </authorList>
    </citation>
    <scope>NUCLEOTIDE SEQUENCE</scope>
    <source>
        <strain evidence="7">AP13</strain>
    </source>
</reference>
<evidence type="ECO:0000256" key="3">
    <source>
        <dbReference type="ARBA" id="ARBA00022833"/>
    </source>
</evidence>
<comment type="caution">
    <text evidence="7">The sequence shown here is derived from an EMBL/GenBank/DDBJ whole genome shotgun (WGS) entry which is preliminary data.</text>
</comment>
<accession>A0A8T0QWV7</accession>
<organism evidence="7 8">
    <name type="scientific">Panicum virgatum</name>
    <name type="common">Blackwell switchgrass</name>
    <dbReference type="NCBI Taxonomy" id="38727"/>
    <lineage>
        <taxon>Eukaryota</taxon>
        <taxon>Viridiplantae</taxon>
        <taxon>Streptophyta</taxon>
        <taxon>Embryophyta</taxon>
        <taxon>Tracheophyta</taxon>
        <taxon>Spermatophyta</taxon>
        <taxon>Magnoliopsida</taxon>
        <taxon>Liliopsida</taxon>
        <taxon>Poales</taxon>
        <taxon>Poaceae</taxon>
        <taxon>PACMAD clade</taxon>
        <taxon>Panicoideae</taxon>
        <taxon>Panicodae</taxon>
        <taxon>Paniceae</taxon>
        <taxon>Panicinae</taxon>
        <taxon>Panicum</taxon>
        <taxon>Panicum sect. Hiantes</taxon>
    </lineage>
</organism>
<dbReference type="InterPro" id="IPR006564">
    <property type="entry name" value="Znf_PMZ"/>
</dbReference>
<evidence type="ECO:0000256" key="5">
    <source>
        <dbReference type="SAM" id="MobiDB-lite"/>
    </source>
</evidence>
<dbReference type="Pfam" id="PF03101">
    <property type="entry name" value="FAR1"/>
    <property type="match status" value="1"/>
</dbReference>
<sequence>MENATPQKSWSVPLCGSSYTPECDDSLKPAVGMTFEDIDSAKEFYKTYAAHVGFPVRVDQHKAKNGLVTNKRFYCSREGFRKAKDETQSEPECSGKRKCERKITQCGCLAMIALKRTKESKYIITTFVEEHTHALVSPNKQHLIRSNREVGEKVKITLFNFHRASIGTSDAYRFLRVGLGGFENVGCTLRDLQNYHGKLRCLIKSSDAQMFVDQLSRKALANPAFYFDYIIDEKGRLVHAFWADATCRKNYAHFGDLVSFDSTYSTNEYNMIFTPFTGINHHKANVLFGAALLSNEKIDSYTWLFKTFLNAMGGVEPAVIITDEDASMKIAIQNVFLTSVHRLCMWHILRKVPDKVGPDLKEDDDFHASLSLCVWSCETPEEFEDRWARIMIQYGLKNHEWFAGRFDIRSSWVPAYFRDIPLSGLLRTTSRSESANSYFSRFIGFKHALVEFWLRFDTALEDQRHKELEANNVTLHTTPVLKTSWGMEKHGSELFTHEVFEEFQQELLAAREYCVFESMQKDGDLKIMRVADNSKKLRLVQLNTSTMFTSCSCMLFGTHGIPCRHIIHALRSAKIDELPSMYVLRRFRKDCKRESVLSADGILLEERANSPVNPVLQKLISDTSNKIESLFVQAKNSLDAMQILRDGVFALGDRISDMIPAKELSRTKEFEDFLGCPIPMQVEIHPPNDIRSKGRIKRIKGHADKGRQQNKNEQRKKKVLQPRRCSTCKKVGLHDRRTCLEKTNNQ</sequence>
<keyword evidence="1" id="KW-0479">Metal-binding</keyword>
<name>A0A8T0QWV7_PANVG</name>
<feature type="domain" description="SWIM-type" evidence="6">
    <location>
        <begin position="538"/>
        <end position="574"/>
    </location>
</feature>
<dbReference type="InterPro" id="IPR004330">
    <property type="entry name" value="FAR1_DNA_bnd_dom"/>
</dbReference>
<dbReference type="PANTHER" id="PTHR47718">
    <property type="entry name" value="OS01G0519700 PROTEIN"/>
    <property type="match status" value="1"/>
</dbReference>
<feature type="compositionally biased region" description="Basic and acidic residues" evidence="5">
    <location>
        <begin position="701"/>
        <end position="713"/>
    </location>
</feature>
<dbReference type="EMBL" id="CM029048">
    <property type="protein sequence ID" value="KAG2577614.1"/>
    <property type="molecule type" value="Genomic_DNA"/>
</dbReference>
<dbReference type="Pfam" id="PF10551">
    <property type="entry name" value="MULE"/>
    <property type="match status" value="1"/>
</dbReference>
<dbReference type="Pfam" id="PF04434">
    <property type="entry name" value="SWIM"/>
    <property type="match status" value="1"/>
</dbReference>
<evidence type="ECO:0000259" key="6">
    <source>
        <dbReference type="PROSITE" id="PS50966"/>
    </source>
</evidence>
<dbReference type="SMART" id="SM00575">
    <property type="entry name" value="ZnF_PMZ"/>
    <property type="match status" value="1"/>
</dbReference>
<keyword evidence="2 4" id="KW-0863">Zinc-finger</keyword>
<protein>
    <recommendedName>
        <fullName evidence="6">SWIM-type domain-containing protein</fullName>
    </recommendedName>
</protein>
<gene>
    <name evidence="7" type="ORF">PVAP13_6NG192318</name>
</gene>
<proteinExistence type="predicted"/>
<keyword evidence="8" id="KW-1185">Reference proteome</keyword>
<feature type="region of interest" description="Disordered" evidence="5">
    <location>
        <begin position="700"/>
        <end position="721"/>
    </location>
</feature>
<dbReference type="PROSITE" id="PS50966">
    <property type="entry name" value="ZF_SWIM"/>
    <property type="match status" value="1"/>
</dbReference>
<evidence type="ECO:0000256" key="4">
    <source>
        <dbReference type="PROSITE-ProRule" id="PRU00325"/>
    </source>
</evidence>
<dbReference type="Proteomes" id="UP000823388">
    <property type="component" value="Chromosome 6N"/>
</dbReference>
<dbReference type="PANTHER" id="PTHR47718:SF18">
    <property type="entry name" value="PROTEIN FAR1-RELATED SEQUENCE 5-LIKE"/>
    <property type="match status" value="1"/>
</dbReference>
<evidence type="ECO:0000313" key="8">
    <source>
        <dbReference type="Proteomes" id="UP000823388"/>
    </source>
</evidence>
<evidence type="ECO:0000256" key="2">
    <source>
        <dbReference type="ARBA" id="ARBA00022771"/>
    </source>
</evidence>
<keyword evidence="3" id="KW-0862">Zinc</keyword>
<dbReference type="InterPro" id="IPR018289">
    <property type="entry name" value="MULE_transposase_dom"/>
</dbReference>
<dbReference type="InterPro" id="IPR007527">
    <property type="entry name" value="Znf_SWIM"/>
</dbReference>
<dbReference type="AlphaFoldDB" id="A0A8T0QWV7"/>
<evidence type="ECO:0000256" key="1">
    <source>
        <dbReference type="ARBA" id="ARBA00022723"/>
    </source>
</evidence>